<evidence type="ECO:0000313" key="3">
    <source>
        <dbReference type="EMBL" id="GAC69908.1"/>
    </source>
</evidence>
<dbReference type="PROSITE" id="PS50966">
    <property type="entry name" value="ZF_SWIM"/>
    <property type="match status" value="1"/>
</dbReference>
<organism evidence="3 4">
    <name type="scientific">Gordonia soli NBRC 108243</name>
    <dbReference type="NCBI Taxonomy" id="1223545"/>
    <lineage>
        <taxon>Bacteria</taxon>
        <taxon>Bacillati</taxon>
        <taxon>Actinomycetota</taxon>
        <taxon>Actinomycetes</taxon>
        <taxon>Mycobacteriales</taxon>
        <taxon>Gordoniaceae</taxon>
        <taxon>Gordonia</taxon>
    </lineage>
</organism>
<feature type="domain" description="SWIM-type" evidence="2">
    <location>
        <begin position="107"/>
        <end position="136"/>
    </location>
</feature>
<evidence type="ECO:0000259" key="2">
    <source>
        <dbReference type="PROSITE" id="PS50966"/>
    </source>
</evidence>
<gene>
    <name evidence="3" type="ORF">GS4_29_00070</name>
</gene>
<dbReference type="STRING" id="1223545.GS4_29_00070"/>
<protein>
    <recommendedName>
        <fullName evidence="2">SWIM-type domain-containing protein</fullName>
    </recommendedName>
</protein>
<sequence length="181" mass="19374">MTGATAEFGYTLWGADIVRLAEPLSTRRPDPLLPRARSLARNGGVTLDVDGRVVGARVHRGGEASVTQIEFVPMSPAVAATLRELLGARTDPDDEAYRASTAAGRSPTIVLDAADCSCTARTDRCLHVLATLYALSRAVDEQPHLALALQDYSAPRDTPTDDGPPPRWIPLSAVDVGHYWS</sequence>
<dbReference type="RefSeq" id="WP_007623425.1">
    <property type="nucleotide sequence ID" value="NZ_BANX01000029.1"/>
</dbReference>
<keyword evidence="4" id="KW-1185">Reference proteome</keyword>
<name>M0QMX4_9ACTN</name>
<dbReference type="OrthoDB" id="188274at2"/>
<dbReference type="AlphaFoldDB" id="M0QMX4"/>
<keyword evidence="1" id="KW-0862">Zinc</keyword>
<accession>M0QMX4</accession>
<dbReference type="InterPro" id="IPR007527">
    <property type="entry name" value="Znf_SWIM"/>
</dbReference>
<evidence type="ECO:0000313" key="4">
    <source>
        <dbReference type="Proteomes" id="UP000011666"/>
    </source>
</evidence>
<dbReference type="EMBL" id="BANX01000029">
    <property type="protein sequence ID" value="GAC69908.1"/>
    <property type="molecule type" value="Genomic_DNA"/>
</dbReference>
<dbReference type="Proteomes" id="UP000011666">
    <property type="component" value="Unassembled WGS sequence"/>
</dbReference>
<keyword evidence="1" id="KW-0479">Metal-binding</keyword>
<proteinExistence type="predicted"/>
<dbReference type="eggNOG" id="COG4279">
    <property type="taxonomic scope" value="Bacteria"/>
</dbReference>
<dbReference type="GO" id="GO:0008270">
    <property type="term" value="F:zinc ion binding"/>
    <property type="evidence" value="ECO:0007669"/>
    <property type="project" value="UniProtKB-KW"/>
</dbReference>
<evidence type="ECO:0000256" key="1">
    <source>
        <dbReference type="PROSITE-ProRule" id="PRU00325"/>
    </source>
</evidence>
<keyword evidence="1" id="KW-0863">Zinc-finger</keyword>
<reference evidence="3 4" key="1">
    <citation type="submission" date="2013-01" db="EMBL/GenBank/DDBJ databases">
        <title>Whole genome shotgun sequence of Gordonia soli NBRC 108243.</title>
        <authorList>
            <person name="Isaki-Nakamura S."/>
            <person name="Hosoyama A."/>
            <person name="Tsuchikane K."/>
            <person name="Ando Y."/>
            <person name="Baba S."/>
            <person name="Ohji S."/>
            <person name="Hamada M."/>
            <person name="Tamura T."/>
            <person name="Yamazoe A."/>
            <person name="Yamazaki S."/>
            <person name="Fujita N."/>
        </authorList>
    </citation>
    <scope>NUCLEOTIDE SEQUENCE [LARGE SCALE GENOMIC DNA]</scope>
    <source>
        <strain evidence="3 4">NBRC 108243</strain>
    </source>
</reference>
<comment type="caution">
    <text evidence="3">The sequence shown here is derived from an EMBL/GenBank/DDBJ whole genome shotgun (WGS) entry which is preliminary data.</text>
</comment>